<keyword evidence="3" id="KW-1003">Cell membrane</keyword>
<feature type="transmembrane region" description="Helical" evidence="7">
    <location>
        <begin position="99"/>
        <end position="132"/>
    </location>
</feature>
<feature type="domain" description="Mechanosensitive ion channel MscS C-terminal" evidence="9">
    <location>
        <begin position="194"/>
        <end position="276"/>
    </location>
</feature>
<evidence type="ECO:0000256" key="7">
    <source>
        <dbReference type="SAM" id="Phobius"/>
    </source>
</evidence>
<keyword evidence="4 7" id="KW-0812">Transmembrane</keyword>
<evidence type="ECO:0000256" key="5">
    <source>
        <dbReference type="ARBA" id="ARBA00022989"/>
    </source>
</evidence>
<keyword evidence="6 7" id="KW-0472">Membrane</keyword>
<accession>A0A1Q2C9P4</accession>
<dbReference type="InterPro" id="IPR049142">
    <property type="entry name" value="MS_channel_1st"/>
</dbReference>
<evidence type="ECO:0000256" key="4">
    <source>
        <dbReference type="ARBA" id="ARBA00022692"/>
    </source>
</evidence>
<dbReference type="AlphaFoldDB" id="A0A1Q2C9P4"/>
<dbReference type="InterPro" id="IPR010920">
    <property type="entry name" value="LSM_dom_sf"/>
</dbReference>
<evidence type="ECO:0000256" key="3">
    <source>
        <dbReference type="ARBA" id="ARBA00022475"/>
    </source>
</evidence>
<feature type="transmembrane region" description="Helical" evidence="7">
    <location>
        <begin position="29"/>
        <end position="48"/>
    </location>
</feature>
<evidence type="ECO:0000313" key="12">
    <source>
        <dbReference type="Proteomes" id="UP000188159"/>
    </source>
</evidence>
<keyword evidence="5 7" id="KW-1133">Transmembrane helix</keyword>
<dbReference type="Gene3D" id="2.30.30.60">
    <property type="match status" value="1"/>
</dbReference>
<comment type="subcellular location">
    <subcellularLocation>
        <location evidence="1">Cell membrane</location>
        <topology evidence="1">Multi-pass membrane protein</topology>
    </subcellularLocation>
</comment>
<dbReference type="PANTHER" id="PTHR30221:SF1">
    <property type="entry name" value="SMALL-CONDUCTANCE MECHANOSENSITIVE CHANNEL"/>
    <property type="match status" value="1"/>
</dbReference>
<evidence type="ECO:0000313" key="11">
    <source>
        <dbReference type="EMBL" id="AQP40461.1"/>
    </source>
</evidence>
<proteinExistence type="inferred from homology"/>
<feature type="domain" description="Mechanosensitive ion channel MscS" evidence="8">
    <location>
        <begin position="120"/>
        <end position="187"/>
    </location>
</feature>
<evidence type="ECO:0000256" key="6">
    <source>
        <dbReference type="ARBA" id="ARBA00023136"/>
    </source>
</evidence>
<organism evidence="11 12">
    <name type="scientific">Anaerostipes hadrus</name>
    <dbReference type="NCBI Taxonomy" id="649756"/>
    <lineage>
        <taxon>Bacteria</taxon>
        <taxon>Bacillati</taxon>
        <taxon>Bacillota</taxon>
        <taxon>Clostridia</taxon>
        <taxon>Lachnospirales</taxon>
        <taxon>Lachnospiraceae</taxon>
        <taxon>Anaerostipes</taxon>
    </lineage>
</organism>
<dbReference type="SUPFAM" id="SSF82861">
    <property type="entry name" value="Mechanosensitive channel protein MscS (YggB), transmembrane region"/>
    <property type="match status" value="1"/>
</dbReference>
<sequence>MLAQIQAMFAVVDLGKINWNQFLEKYLEIAMSIIGKVIVSFLIIAIGFKLIKILIKLLKTTLEKAEIDYGVISFSCSFIRIGLRCIVIFMAVAHMGVEVSSFIALLGSAGVAVGLALQGTLSNVAGGVLLLILKPFQVGDYIVLTGTDCEGEVAAMDIFYTKLKTIDNRVIVIPNGTLSNSNLINNTKQERRLIDIEVGISYDADIKEVKRILTDIAKNEKRILDQDGVNIFVSSLADSSVMMGIRCWVPTSDYVATKWALNEEIKIRFDEEGIEIPYQKLDVCIKMKCNNVPCAAENRT</sequence>
<evidence type="ECO:0000256" key="2">
    <source>
        <dbReference type="ARBA" id="ARBA00008017"/>
    </source>
</evidence>
<comment type="similarity">
    <text evidence="2">Belongs to the MscS (TC 1.A.23) family.</text>
</comment>
<dbReference type="InterPro" id="IPR049278">
    <property type="entry name" value="MS_channel_C"/>
</dbReference>
<dbReference type="EMBL" id="CP012098">
    <property type="protein sequence ID" value="AQP40461.1"/>
    <property type="molecule type" value="Genomic_DNA"/>
</dbReference>
<dbReference type="Pfam" id="PF00924">
    <property type="entry name" value="MS_channel_2nd"/>
    <property type="match status" value="1"/>
</dbReference>
<dbReference type="RefSeq" id="WP_077327164.1">
    <property type="nucleotide sequence ID" value="NZ_CP012098.1"/>
</dbReference>
<gene>
    <name evidence="11" type="ORF">DO83_13270</name>
</gene>
<dbReference type="InterPro" id="IPR011014">
    <property type="entry name" value="MscS_channel_TM-2"/>
</dbReference>
<dbReference type="SUPFAM" id="SSF50182">
    <property type="entry name" value="Sm-like ribonucleoproteins"/>
    <property type="match status" value="1"/>
</dbReference>
<feature type="domain" description="Mechanosensitive ion channel transmembrane helices 2/3" evidence="10">
    <location>
        <begin position="79"/>
        <end position="118"/>
    </location>
</feature>
<dbReference type="Gene3D" id="3.30.70.100">
    <property type="match status" value="1"/>
</dbReference>
<reference evidence="11 12" key="1">
    <citation type="journal article" date="2016" name="Sci. Rep.">
        <title>Accelerated dysbiosis of gut microbiota during aggravation of DSS-induced colitis by a butyrate-producing bacterium.</title>
        <authorList>
            <person name="Zhang Q."/>
            <person name="Wu Y."/>
            <person name="Wang J."/>
            <person name="Wu G."/>
            <person name="Long W."/>
            <person name="Xue Z."/>
            <person name="Wang L."/>
            <person name="Zhang X."/>
            <person name="Pang X."/>
            <person name="Zhao Y."/>
            <person name="Zhao L."/>
            <person name="Zhang C."/>
        </authorList>
    </citation>
    <scope>NUCLEOTIDE SEQUENCE [LARGE SCALE GENOMIC DNA]</scope>
    <source>
        <strain evidence="11 12">BPB5</strain>
    </source>
</reference>
<protein>
    <submittedName>
        <fullName evidence="11">Mechanosensitive ion channel protein</fullName>
    </submittedName>
</protein>
<evidence type="ECO:0000256" key="1">
    <source>
        <dbReference type="ARBA" id="ARBA00004651"/>
    </source>
</evidence>
<dbReference type="SUPFAM" id="SSF82689">
    <property type="entry name" value="Mechanosensitive channel protein MscS (YggB), C-terminal domain"/>
    <property type="match status" value="1"/>
</dbReference>
<dbReference type="InterPro" id="IPR023408">
    <property type="entry name" value="MscS_beta-dom_sf"/>
</dbReference>
<dbReference type="PANTHER" id="PTHR30221">
    <property type="entry name" value="SMALL-CONDUCTANCE MECHANOSENSITIVE CHANNEL"/>
    <property type="match status" value="1"/>
</dbReference>
<dbReference type="Pfam" id="PF21088">
    <property type="entry name" value="MS_channel_1st"/>
    <property type="match status" value="1"/>
</dbReference>
<dbReference type="InterPro" id="IPR045275">
    <property type="entry name" value="MscS_archaea/bacteria_type"/>
</dbReference>
<dbReference type="Proteomes" id="UP000188159">
    <property type="component" value="Chromosome"/>
</dbReference>
<dbReference type="InterPro" id="IPR011066">
    <property type="entry name" value="MscS_channel_C_sf"/>
</dbReference>
<dbReference type="GO" id="GO:0008381">
    <property type="term" value="F:mechanosensitive monoatomic ion channel activity"/>
    <property type="evidence" value="ECO:0007669"/>
    <property type="project" value="InterPro"/>
</dbReference>
<dbReference type="Pfam" id="PF21082">
    <property type="entry name" value="MS_channel_3rd"/>
    <property type="match status" value="1"/>
</dbReference>
<dbReference type="Gene3D" id="1.10.287.1260">
    <property type="match status" value="1"/>
</dbReference>
<evidence type="ECO:0000259" key="9">
    <source>
        <dbReference type="Pfam" id="PF21082"/>
    </source>
</evidence>
<dbReference type="GO" id="GO:0005886">
    <property type="term" value="C:plasma membrane"/>
    <property type="evidence" value="ECO:0007669"/>
    <property type="project" value="UniProtKB-SubCell"/>
</dbReference>
<dbReference type="InterPro" id="IPR006685">
    <property type="entry name" value="MscS_channel_2nd"/>
</dbReference>
<evidence type="ECO:0000259" key="8">
    <source>
        <dbReference type="Pfam" id="PF00924"/>
    </source>
</evidence>
<evidence type="ECO:0000259" key="10">
    <source>
        <dbReference type="Pfam" id="PF21088"/>
    </source>
</evidence>
<name>A0A1Q2C9P4_ANAHA</name>